<organism evidence="1 2">
    <name type="scientific">Portunus trituberculatus</name>
    <name type="common">Swimming crab</name>
    <name type="synonym">Neptunus trituberculatus</name>
    <dbReference type="NCBI Taxonomy" id="210409"/>
    <lineage>
        <taxon>Eukaryota</taxon>
        <taxon>Metazoa</taxon>
        <taxon>Ecdysozoa</taxon>
        <taxon>Arthropoda</taxon>
        <taxon>Crustacea</taxon>
        <taxon>Multicrustacea</taxon>
        <taxon>Malacostraca</taxon>
        <taxon>Eumalacostraca</taxon>
        <taxon>Eucarida</taxon>
        <taxon>Decapoda</taxon>
        <taxon>Pleocyemata</taxon>
        <taxon>Brachyura</taxon>
        <taxon>Eubrachyura</taxon>
        <taxon>Portunoidea</taxon>
        <taxon>Portunidae</taxon>
        <taxon>Portuninae</taxon>
        <taxon>Portunus</taxon>
    </lineage>
</organism>
<keyword evidence="2" id="KW-1185">Reference proteome</keyword>
<dbReference type="EMBL" id="VSRR010009498">
    <property type="protein sequence ID" value="MPC50428.1"/>
    <property type="molecule type" value="Genomic_DNA"/>
</dbReference>
<accession>A0A5B7FZX7</accession>
<gene>
    <name evidence="1" type="ORF">E2C01_044257</name>
</gene>
<dbReference type="AlphaFoldDB" id="A0A5B7FZX7"/>
<dbReference type="Proteomes" id="UP000324222">
    <property type="component" value="Unassembled WGS sequence"/>
</dbReference>
<name>A0A5B7FZX7_PORTR</name>
<proteinExistence type="predicted"/>
<evidence type="ECO:0000313" key="1">
    <source>
        <dbReference type="EMBL" id="MPC50428.1"/>
    </source>
</evidence>
<protein>
    <submittedName>
        <fullName evidence="1">Uncharacterized protein</fullName>
    </submittedName>
</protein>
<sequence length="163" mass="18634">MVGSGPADTPHRQSIRATSITVFMHWEEFFGKRRARQSNACSPPPLCREAMNLALEMAREQINPLSKHNGLMPLHSLERSKFLYTEVAVIPSHSSSPGRYLYINPTPVIYPTRSTNRHNSTIFPCILYWRPSARHAMIRTMIHKHIHHLPLTTRPADTFSNPV</sequence>
<reference evidence="1 2" key="1">
    <citation type="submission" date="2019-05" db="EMBL/GenBank/DDBJ databases">
        <title>Another draft genome of Portunus trituberculatus and its Hox gene families provides insights of decapod evolution.</title>
        <authorList>
            <person name="Jeong J.-H."/>
            <person name="Song I."/>
            <person name="Kim S."/>
            <person name="Choi T."/>
            <person name="Kim D."/>
            <person name="Ryu S."/>
            <person name="Kim W."/>
        </authorList>
    </citation>
    <scope>NUCLEOTIDE SEQUENCE [LARGE SCALE GENOMIC DNA]</scope>
    <source>
        <tissue evidence="1">Muscle</tissue>
    </source>
</reference>
<comment type="caution">
    <text evidence="1">The sequence shown here is derived from an EMBL/GenBank/DDBJ whole genome shotgun (WGS) entry which is preliminary data.</text>
</comment>
<evidence type="ECO:0000313" key="2">
    <source>
        <dbReference type="Proteomes" id="UP000324222"/>
    </source>
</evidence>